<comment type="similarity">
    <text evidence="1">Belongs to the multi antimicrobial extrusion (MATE) (TC 2.A.66.1) family.</text>
</comment>
<feature type="region of interest" description="Disordered" evidence="3">
    <location>
        <begin position="494"/>
        <end position="556"/>
    </location>
</feature>
<dbReference type="InterPro" id="IPR050222">
    <property type="entry name" value="MATE_MdtK"/>
</dbReference>
<dbReference type="Proteomes" id="UP000688137">
    <property type="component" value="Unassembled WGS sequence"/>
</dbReference>
<accession>A0A8S1P6Y2</accession>
<evidence type="ECO:0000256" key="3">
    <source>
        <dbReference type="SAM" id="MobiDB-lite"/>
    </source>
</evidence>
<evidence type="ECO:0000256" key="4">
    <source>
        <dbReference type="SAM" id="Phobius"/>
    </source>
</evidence>
<name>A0A8S1P6Y2_PARPR</name>
<evidence type="ECO:0000313" key="6">
    <source>
        <dbReference type="Proteomes" id="UP000688137"/>
    </source>
</evidence>
<feature type="transmembrane region" description="Helical" evidence="4">
    <location>
        <begin position="214"/>
        <end position="238"/>
    </location>
</feature>
<feature type="transmembrane region" description="Helical" evidence="4">
    <location>
        <begin position="62"/>
        <end position="83"/>
    </location>
</feature>
<dbReference type="Pfam" id="PF01554">
    <property type="entry name" value="MatE"/>
    <property type="match status" value="2"/>
</dbReference>
<dbReference type="InterPro" id="IPR002528">
    <property type="entry name" value="MATE_fam"/>
</dbReference>
<sequence length="825" mass="94722">MSQVHGSSILNKENPNKAPDHLGSNALTDLLSSTFYTVIGYVCLDIVFGISLHFIAQHNDPNAVAGLGLAFTTVNVLLIPMALGTNQSLNVHSAQALGAKKSKLAQSYFTLTIFIHLMYFIPFSIILILIKPLIAKTINEDDRDATSDSSQIYLYYLLPSTLFAILYECMKSFMIANKVFAVFMFIQLGTAILHILWCYLFIDYLNIGGGVAGAGLAIICTEVLNCVFCLIVICGTKYKKQVFSDYKFKFPLRKKEKKLFASFLRGSIPIIGHIYADYFVFFLLNFIAVGFGSDQLNAQLALSNTSNFYYKFPISLSLALMTFVGNEMGAKNIKRAKRYSWIGLLLYIGFTIIFLSALTVFKQTWAEFYSGGRQEITDLILEVYPIFVFGFFVIDGLQGTLTGILKGIDRKDFVTYSTLFVYYLIGIPLVVYFAYDLGLGQKVYGIWFAFGIVNAILAILYLILTFTTNWSNMSKQICQRIEDQHKMQNLNDSLNKDFEEDPENLKKKRKVKSSKVQQSKKKKEENQVDSVEKKPKKERKQRRPADDEQQYSLQATEPTKITKQEVDTVPIIINNYYYFFQWAFAQIVNPKQKNLRQKQKNEYRTTIFTQTKSQTNLEDKLHKEECNEIINLILTLQDCMDQLIQEIHSIQALSNTQPLTDFFMSQLHIKEINPDNPLSSQGNIVKSFAQLIRQLWQKVDQYSYDDMKVQKPTQFISTIENYNPDAYLLFILKIVLKNLKDKLLKELISANKEKLSKIQLQLNKQFLICNHNNLIAISLIIKEITTIILHHLSQVKLKKKYYLENKLSIFKLLKHKINHHSNKNL</sequence>
<feature type="compositionally biased region" description="Basic and acidic residues" evidence="3">
    <location>
        <begin position="522"/>
        <end position="535"/>
    </location>
</feature>
<feature type="transmembrane region" description="Helical" evidence="4">
    <location>
        <begin position="35"/>
        <end position="56"/>
    </location>
</feature>
<comment type="caution">
    <text evidence="5">The sequence shown here is derived from an EMBL/GenBank/DDBJ whole genome shotgun (WGS) entry which is preliminary data.</text>
</comment>
<keyword evidence="2" id="KW-0813">Transport</keyword>
<gene>
    <name evidence="5" type="ORF">PPRIM_AZ9-3.1.T1070169</name>
</gene>
<feature type="transmembrane region" description="Helical" evidence="4">
    <location>
        <begin position="179"/>
        <end position="202"/>
    </location>
</feature>
<organism evidence="5 6">
    <name type="scientific">Paramecium primaurelia</name>
    <dbReference type="NCBI Taxonomy" id="5886"/>
    <lineage>
        <taxon>Eukaryota</taxon>
        <taxon>Sar</taxon>
        <taxon>Alveolata</taxon>
        <taxon>Ciliophora</taxon>
        <taxon>Intramacronucleata</taxon>
        <taxon>Oligohymenophorea</taxon>
        <taxon>Peniculida</taxon>
        <taxon>Parameciidae</taxon>
        <taxon>Paramecium</taxon>
    </lineage>
</organism>
<feature type="transmembrane region" description="Helical" evidence="4">
    <location>
        <begin position="446"/>
        <end position="466"/>
    </location>
</feature>
<feature type="transmembrane region" description="Helical" evidence="4">
    <location>
        <begin position="108"/>
        <end position="130"/>
    </location>
</feature>
<dbReference type="EMBL" id="CAJJDM010000110">
    <property type="protein sequence ID" value="CAD8098695.1"/>
    <property type="molecule type" value="Genomic_DNA"/>
</dbReference>
<dbReference type="PANTHER" id="PTHR43298">
    <property type="entry name" value="MULTIDRUG RESISTANCE PROTEIN NORM-RELATED"/>
    <property type="match status" value="1"/>
</dbReference>
<dbReference type="GO" id="GO:0005886">
    <property type="term" value="C:plasma membrane"/>
    <property type="evidence" value="ECO:0007669"/>
    <property type="project" value="TreeGrafter"/>
</dbReference>
<dbReference type="AlphaFoldDB" id="A0A8S1P6Y2"/>
<feature type="transmembrane region" description="Helical" evidence="4">
    <location>
        <begin position="381"/>
        <end position="401"/>
    </location>
</feature>
<feature type="compositionally biased region" description="Basic residues" evidence="3">
    <location>
        <begin position="506"/>
        <end position="521"/>
    </location>
</feature>
<dbReference type="PANTHER" id="PTHR43298:SF2">
    <property type="entry name" value="FMN_FAD EXPORTER YEEO-RELATED"/>
    <property type="match status" value="1"/>
</dbReference>
<reference evidence="5" key="1">
    <citation type="submission" date="2021-01" db="EMBL/GenBank/DDBJ databases">
        <authorList>
            <consortium name="Genoscope - CEA"/>
            <person name="William W."/>
        </authorList>
    </citation>
    <scope>NUCLEOTIDE SEQUENCE</scope>
</reference>
<protein>
    <submittedName>
        <fullName evidence="5">Uncharacterized protein</fullName>
    </submittedName>
</protein>
<feature type="transmembrane region" description="Helical" evidence="4">
    <location>
        <begin position="413"/>
        <end position="434"/>
    </location>
</feature>
<dbReference type="GO" id="GO:0042910">
    <property type="term" value="F:xenobiotic transmembrane transporter activity"/>
    <property type="evidence" value="ECO:0007669"/>
    <property type="project" value="InterPro"/>
</dbReference>
<evidence type="ECO:0000256" key="1">
    <source>
        <dbReference type="ARBA" id="ARBA00010199"/>
    </source>
</evidence>
<feature type="transmembrane region" description="Helical" evidence="4">
    <location>
        <begin position="341"/>
        <end position="361"/>
    </location>
</feature>
<feature type="transmembrane region" description="Helical" evidence="4">
    <location>
        <begin position="259"/>
        <end position="288"/>
    </location>
</feature>
<dbReference type="GO" id="GO:0015297">
    <property type="term" value="F:antiporter activity"/>
    <property type="evidence" value="ECO:0007669"/>
    <property type="project" value="InterPro"/>
</dbReference>
<feature type="transmembrane region" description="Helical" evidence="4">
    <location>
        <begin position="308"/>
        <end position="329"/>
    </location>
</feature>
<keyword evidence="6" id="KW-1185">Reference proteome</keyword>
<keyword evidence="4" id="KW-0472">Membrane</keyword>
<evidence type="ECO:0000256" key="2">
    <source>
        <dbReference type="ARBA" id="ARBA00022448"/>
    </source>
</evidence>
<keyword evidence="4" id="KW-1133">Transmembrane helix</keyword>
<keyword evidence="4" id="KW-0812">Transmembrane</keyword>
<evidence type="ECO:0000313" key="5">
    <source>
        <dbReference type="EMBL" id="CAD8098695.1"/>
    </source>
</evidence>
<proteinExistence type="inferred from homology"/>
<dbReference type="NCBIfam" id="TIGR00797">
    <property type="entry name" value="matE"/>
    <property type="match status" value="1"/>
</dbReference>